<accession>A0A7J6CGQ6</accession>
<keyword evidence="1" id="KW-0472">Membrane</keyword>
<feature type="transmembrane region" description="Helical" evidence="1">
    <location>
        <begin position="147"/>
        <end position="167"/>
    </location>
</feature>
<evidence type="ECO:0000256" key="1">
    <source>
        <dbReference type="SAM" id="Phobius"/>
    </source>
</evidence>
<organism evidence="2 3">
    <name type="scientific">Onychostoma macrolepis</name>
    <dbReference type="NCBI Taxonomy" id="369639"/>
    <lineage>
        <taxon>Eukaryota</taxon>
        <taxon>Metazoa</taxon>
        <taxon>Chordata</taxon>
        <taxon>Craniata</taxon>
        <taxon>Vertebrata</taxon>
        <taxon>Euteleostomi</taxon>
        <taxon>Actinopterygii</taxon>
        <taxon>Neopterygii</taxon>
        <taxon>Teleostei</taxon>
        <taxon>Ostariophysi</taxon>
        <taxon>Cypriniformes</taxon>
        <taxon>Cyprinidae</taxon>
        <taxon>Acrossocheilinae</taxon>
        <taxon>Onychostoma</taxon>
    </lineage>
</organism>
<keyword evidence="3" id="KW-1185">Reference proteome</keyword>
<comment type="caution">
    <text evidence="2">The sequence shown here is derived from an EMBL/GenBank/DDBJ whole genome shotgun (WGS) entry which is preliminary data.</text>
</comment>
<dbReference type="EMBL" id="JAAMOB010000012">
    <property type="protein sequence ID" value="KAF4106440.1"/>
    <property type="molecule type" value="Genomic_DNA"/>
</dbReference>
<evidence type="ECO:0000313" key="2">
    <source>
        <dbReference type="EMBL" id="KAF4106440.1"/>
    </source>
</evidence>
<evidence type="ECO:0000313" key="3">
    <source>
        <dbReference type="Proteomes" id="UP000579812"/>
    </source>
</evidence>
<sequence length="173" mass="19326">MHTFSQKELFPPHSVNAAPLALPQSSAEPPPTQILFFCLHLCCDVLQNGTCNNFTVAFIETAEKVSCFKVMDGRGAICWTGHQTQSCQIDYRDGKTCIKWPVDTELSCVEDSNEMLNTEEKKKCARDQEYISCNGEYKSDSEPGNSASTLSLSILLITAAITIVHWVSLWHYQ</sequence>
<protein>
    <submittedName>
        <fullName evidence="2">Uncharacterized protein</fullName>
    </submittedName>
</protein>
<dbReference type="AlphaFoldDB" id="A0A7J6CGQ6"/>
<reference evidence="2 3" key="1">
    <citation type="submission" date="2020-04" db="EMBL/GenBank/DDBJ databases">
        <title>Chromosome-level genome assembly of a cyprinid fish Onychostoma macrolepis by integration of Nanopore Sequencing, Bionano and Hi-C technology.</title>
        <authorList>
            <person name="Wang D."/>
        </authorList>
    </citation>
    <scope>NUCLEOTIDE SEQUENCE [LARGE SCALE GENOMIC DNA]</scope>
    <source>
        <strain evidence="2">SWU-2019</strain>
        <tissue evidence="2">Muscle</tissue>
    </source>
</reference>
<keyword evidence="1" id="KW-0812">Transmembrane</keyword>
<dbReference type="Proteomes" id="UP000579812">
    <property type="component" value="Unassembled WGS sequence"/>
</dbReference>
<name>A0A7J6CGQ6_9TELE</name>
<gene>
    <name evidence="2" type="ORF">G5714_012430</name>
</gene>
<proteinExistence type="predicted"/>
<keyword evidence="1" id="KW-1133">Transmembrane helix</keyword>